<keyword evidence="2" id="KW-1185">Reference proteome</keyword>
<dbReference type="PANTHER" id="PTHR34822:SF1">
    <property type="entry name" value="GRPB FAMILY PROTEIN"/>
    <property type="match status" value="1"/>
</dbReference>
<dbReference type="EMBL" id="JASJUT010000006">
    <property type="protein sequence ID" value="MDK2596377.1"/>
    <property type="molecule type" value="Genomic_DNA"/>
</dbReference>
<accession>A0ABT7EMV2</accession>
<name>A0ABT7EMV2_9GAMM</name>
<gene>
    <name evidence="1" type="ORF">QNM18_15040</name>
</gene>
<evidence type="ECO:0000313" key="2">
    <source>
        <dbReference type="Proteomes" id="UP001231915"/>
    </source>
</evidence>
<dbReference type="InterPro" id="IPR007344">
    <property type="entry name" value="GrpB/CoaE"/>
</dbReference>
<comment type="caution">
    <text evidence="1">The sequence shown here is derived from an EMBL/GenBank/DDBJ whole genome shotgun (WGS) entry which is preliminary data.</text>
</comment>
<dbReference type="RefSeq" id="WP_284137699.1">
    <property type="nucleotide sequence ID" value="NZ_JASJUT010000006.1"/>
</dbReference>
<dbReference type="Gene3D" id="3.30.460.10">
    <property type="entry name" value="Beta Polymerase, domain 2"/>
    <property type="match status" value="1"/>
</dbReference>
<dbReference type="Pfam" id="PF04229">
    <property type="entry name" value="GrpB"/>
    <property type="match status" value="1"/>
</dbReference>
<protein>
    <submittedName>
        <fullName evidence="1">GrpB family protein</fullName>
    </submittedName>
</protein>
<organism evidence="1 2">
    <name type="scientific">Pseudoalteromonas obscura</name>
    <dbReference type="NCBI Taxonomy" id="3048491"/>
    <lineage>
        <taxon>Bacteria</taxon>
        <taxon>Pseudomonadati</taxon>
        <taxon>Pseudomonadota</taxon>
        <taxon>Gammaproteobacteria</taxon>
        <taxon>Alteromonadales</taxon>
        <taxon>Pseudoalteromonadaceae</taxon>
        <taxon>Pseudoalteromonas</taxon>
    </lineage>
</organism>
<dbReference type="InterPro" id="IPR043519">
    <property type="entry name" value="NT_sf"/>
</dbReference>
<reference evidence="1 2" key="1">
    <citation type="submission" date="2023-05" db="EMBL/GenBank/DDBJ databases">
        <title>Pseudoalteromonas ardens sp. nov., Pseudoalteromonas obscura sp. nov., and Pseudoalteromonas umbrosa sp. nov., isolated from the coral Montipora capitata.</title>
        <authorList>
            <person name="Thomas E.M."/>
            <person name="Smith E.M."/>
            <person name="Papke E."/>
            <person name="Shlafstein M.D."/>
            <person name="Oline D.K."/>
            <person name="Videau P."/>
            <person name="Saw J.H."/>
            <person name="Strangman W.K."/>
            <person name="Ushijima B."/>
        </authorList>
    </citation>
    <scope>NUCLEOTIDE SEQUENCE [LARGE SCALE GENOMIC DNA]</scope>
    <source>
        <strain evidence="1 2">P94</strain>
    </source>
</reference>
<dbReference type="PANTHER" id="PTHR34822">
    <property type="entry name" value="GRPB DOMAIN PROTEIN (AFU_ORTHOLOGUE AFUA_1G01530)"/>
    <property type="match status" value="1"/>
</dbReference>
<dbReference type="Proteomes" id="UP001231915">
    <property type="component" value="Unassembled WGS sequence"/>
</dbReference>
<dbReference type="SUPFAM" id="SSF81301">
    <property type="entry name" value="Nucleotidyltransferase"/>
    <property type="match status" value="1"/>
</dbReference>
<proteinExistence type="predicted"/>
<evidence type="ECO:0000313" key="1">
    <source>
        <dbReference type="EMBL" id="MDK2596377.1"/>
    </source>
</evidence>
<sequence>MINLHYLKLLKELKHKHEHLNGEAIETKFLHLLSLKMPDVGFEQLPYNPQWPQWFAREKRCLVELGNTLKLEEVQHIGSTSIPSMCSKNIIDIAAKTPFEPDDIHVQSALAKLGYTFFGRSPIHTQCCWYWKVESRKCYILHVAHHSLPCFSEAILFRDYLKSNQEQITRYQKFKNQAIASSSDMLSYSVRKIDIYCDILNDAKRWLKTAKH</sequence>